<dbReference type="EnsemblMetazoa" id="XM_020001615.1">
    <property type="protein sequence ID" value="XP_019857174.1"/>
    <property type="gene ID" value="LOC109585502"/>
</dbReference>
<dbReference type="KEGG" id="aqu:109585502"/>
<keyword evidence="3" id="KW-1185">Reference proteome</keyword>
<organism evidence="2 3">
    <name type="scientific">Amphimedon queenslandica</name>
    <name type="common">Sponge</name>
    <dbReference type="NCBI Taxonomy" id="400682"/>
    <lineage>
        <taxon>Eukaryota</taxon>
        <taxon>Metazoa</taxon>
        <taxon>Porifera</taxon>
        <taxon>Demospongiae</taxon>
        <taxon>Heteroscleromorpha</taxon>
        <taxon>Haplosclerida</taxon>
        <taxon>Niphatidae</taxon>
        <taxon>Amphimedon</taxon>
    </lineage>
</organism>
<feature type="region of interest" description="Disordered" evidence="1">
    <location>
        <begin position="112"/>
        <end position="159"/>
    </location>
</feature>
<feature type="compositionally biased region" description="Polar residues" evidence="1">
    <location>
        <begin position="240"/>
        <end position="250"/>
    </location>
</feature>
<protein>
    <submittedName>
        <fullName evidence="2">Uncharacterized protein</fullName>
    </submittedName>
</protein>
<dbReference type="RefSeq" id="XP_019857174.1">
    <property type="nucleotide sequence ID" value="XM_020001615.1"/>
</dbReference>
<reference evidence="3" key="1">
    <citation type="journal article" date="2010" name="Nature">
        <title>The Amphimedon queenslandica genome and the evolution of animal complexity.</title>
        <authorList>
            <person name="Srivastava M."/>
            <person name="Simakov O."/>
            <person name="Chapman J."/>
            <person name="Fahey B."/>
            <person name="Gauthier M.E."/>
            <person name="Mitros T."/>
            <person name="Richards G.S."/>
            <person name="Conaco C."/>
            <person name="Dacre M."/>
            <person name="Hellsten U."/>
            <person name="Larroux C."/>
            <person name="Putnam N.H."/>
            <person name="Stanke M."/>
            <person name="Adamska M."/>
            <person name="Darling A."/>
            <person name="Degnan S.M."/>
            <person name="Oakley T.H."/>
            <person name="Plachetzki D.C."/>
            <person name="Zhai Y."/>
            <person name="Adamski M."/>
            <person name="Calcino A."/>
            <person name="Cummins S.F."/>
            <person name="Goodstein D.M."/>
            <person name="Harris C."/>
            <person name="Jackson D.J."/>
            <person name="Leys S.P."/>
            <person name="Shu S."/>
            <person name="Woodcroft B.J."/>
            <person name="Vervoort M."/>
            <person name="Kosik K.S."/>
            <person name="Manning G."/>
            <person name="Degnan B.M."/>
            <person name="Rokhsar D.S."/>
        </authorList>
    </citation>
    <scope>NUCLEOTIDE SEQUENCE [LARGE SCALE GENOMIC DNA]</scope>
</reference>
<dbReference type="AlphaFoldDB" id="A0AAN0JJL8"/>
<feature type="region of interest" description="Disordered" evidence="1">
    <location>
        <begin position="192"/>
        <end position="265"/>
    </location>
</feature>
<accession>A0AAN0JJL8</accession>
<evidence type="ECO:0000256" key="1">
    <source>
        <dbReference type="SAM" id="MobiDB-lite"/>
    </source>
</evidence>
<reference evidence="2" key="2">
    <citation type="submission" date="2024-06" db="UniProtKB">
        <authorList>
            <consortium name="EnsemblMetazoa"/>
        </authorList>
    </citation>
    <scope>IDENTIFICATION</scope>
</reference>
<feature type="compositionally biased region" description="Basic residues" evidence="1">
    <location>
        <begin position="226"/>
        <end position="239"/>
    </location>
</feature>
<feature type="compositionally biased region" description="Low complexity" evidence="1">
    <location>
        <begin position="212"/>
        <end position="222"/>
    </location>
</feature>
<name>A0AAN0JJL8_AMPQE</name>
<evidence type="ECO:0000313" key="2">
    <source>
        <dbReference type="EnsemblMetazoa" id="XP_019857174.1"/>
    </source>
</evidence>
<proteinExistence type="predicted"/>
<sequence length="270" mass="29551">MIKTDSLKRTILQELNVSNEQNLNLEIISQTAVSVNGMVFEQLPVQSLQAIVSIRDIERERLSKQPPTQPSIPSYSARVNTLPPLKVEAQKTNHTSSLLPNNQSLPLQKAPLVPSIKPSSLPKIKPQIQKSSSSSSSDSEDDKAIPVVSSNNVACPPPLNDIPHVLPRVLPLKQSQTDGLLPPANAVLKPIKPLRSRLHSPTPKASIKVEPSLSSSSSTSISKDQPKKRHRRRKSKLAKSNRSPSPVKHQTTTSSSDDEDTFDPSITFIF</sequence>
<dbReference type="Proteomes" id="UP000007879">
    <property type="component" value="Unassembled WGS sequence"/>
</dbReference>
<dbReference type="GeneID" id="109585502"/>
<evidence type="ECO:0000313" key="3">
    <source>
        <dbReference type="Proteomes" id="UP000007879"/>
    </source>
</evidence>